<evidence type="ECO:0000313" key="1">
    <source>
        <dbReference type="EMBL" id="KAK9155868.1"/>
    </source>
</evidence>
<reference evidence="1 2" key="1">
    <citation type="submission" date="2024-01" db="EMBL/GenBank/DDBJ databases">
        <title>Genome assemblies of Stephania.</title>
        <authorList>
            <person name="Yang L."/>
        </authorList>
    </citation>
    <scope>NUCLEOTIDE SEQUENCE [LARGE SCALE GENOMIC DNA]</scope>
    <source>
        <strain evidence="1">QJT</strain>
        <tissue evidence="1">Leaf</tissue>
    </source>
</reference>
<keyword evidence="2" id="KW-1185">Reference proteome</keyword>
<gene>
    <name evidence="1" type="ORF">Sjap_003348</name>
</gene>
<dbReference type="AlphaFoldDB" id="A0AAP0KQ62"/>
<name>A0AAP0KQ62_9MAGN</name>
<dbReference type="InterPro" id="IPR026728">
    <property type="entry name" value="BLTP3A/B"/>
</dbReference>
<comment type="caution">
    <text evidence="1">The sequence shown here is derived from an EMBL/GenBank/DDBJ whole genome shotgun (WGS) entry which is preliminary data.</text>
</comment>
<dbReference type="PANTHER" id="PTHR22774:SF11">
    <property type="entry name" value="CHOREIN N-TERMINAL DOMAIN-CONTAINING PROTEIN"/>
    <property type="match status" value="1"/>
</dbReference>
<accession>A0AAP0KQ62</accession>
<dbReference type="EMBL" id="JBBNAE010000001">
    <property type="protein sequence ID" value="KAK9155868.1"/>
    <property type="molecule type" value="Genomic_DNA"/>
</dbReference>
<dbReference type="PANTHER" id="PTHR22774">
    <property type="entry name" value="CHOREIN N-TERMINAL DOMAIN-CONTAINING PROTEIN"/>
    <property type="match status" value="1"/>
</dbReference>
<protein>
    <submittedName>
        <fullName evidence="1">Uncharacterized protein</fullName>
    </submittedName>
</protein>
<organism evidence="1 2">
    <name type="scientific">Stephania japonica</name>
    <dbReference type="NCBI Taxonomy" id="461633"/>
    <lineage>
        <taxon>Eukaryota</taxon>
        <taxon>Viridiplantae</taxon>
        <taxon>Streptophyta</taxon>
        <taxon>Embryophyta</taxon>
        <taxon>Tracheophyta</taxon>
        <taxon>Spermatophyta</taxon>
        <taxon>Magnoliopsida</taxon>
        <taxon>Ranunculales</taxon>
        <taxon>Menispermaceae</taxon>
        <taxon>Menispermoideae</taxon>
        <taxon>Cissampelideae</taxon>
        <taxon>Stephania</taxon>
    </lineage>
</organism>
<evidence type="ECO:0000313" key="2">
    <source>
        <dbReference type="Proteomes" id="UP001417504"/>
    </source>
</evidence>
<dbReference type="Proteomes" id="UP001417504">
    <property type="component" value="Unassembled WGS sequence"/>
</dbReference>
<proteinExistence type="predicted"/>
<sequence length="238" mass="26548">MHKLLLYTTNDQWQVVNLKEARDFSNDLLPHPDMFLDASLTCSDNGANRRDDDGAKRVFFGGERFLKEYQERLITELNSPLGLEVQLHVPEAVCPALSEPGLRALLRFMTGFYQSTEAAGRSLVSIIVDHIFLCIKDAEFQLELLMQSLFFSRASVSDGENTKNLSRITLGGLFLSQAISTFMEAERGSHLGFNGINFIPLRDANIVVGGIAVRLSEKDDVKTSKAGTMNFELKVNMP</sequence>